<evidence type="ECO:0000259" key="5">
    <source>
        <dbReference type="PROSITE" id="PS50118"/>
    </source>
</evidence>
<evidence type="ECO:0000256" key="4">
    <source>
        <dbReference type="SAM" id="MobiDB-lite"/>
    </source>
</evidence>
<feature type="domain" description="HMG box" evidence="5">
    <location>
        <begin position="317"/>
        <end position="385"/>
    </location>
</feature>
<accession>A0A7C8N824</accession>
<evidence type="ECO:0000256" key="1">
    <source>
        <dbReference type="ARBA" id="ARBA00023125"/>
    </source>
</evidence>
<dbReference type="PANTHER" id="PTHR45789">
    <property type="entry name" value="FI18025P1"/>
    <property type="match status" value="1"/>
</dbReference>
<evidence type="ECO:0000313" key="7">
    <source>
        <dbReference type="Proteomes" id="UP000481858"/>
    </source>
</evidence>
<dbReference type="GO" id="GO:0000978">
    <property type="term" value="F:RNA polymerase II cis-regulatory region sequence-specific DNA binding"/>
    <property type="evidence" value="ECO:0007669"/>
    <property type="project" value="TreeGrafter"/>
</dbReference>
<dbReference type="CDD" id="cd01389">
    <property type="entry name" value="HMG-box_ROX1-like"/>
    <property type="match status" value="1"/>
</dbReference>
<feature type="region of interest" description="Disordered" evidence="4">
    <location>
        <begin position="397"/>
        <end position="425"/>
    </location>
</feature>
<protein>
    <recommendedName>
        <fullName evidence="5">HMG box domain-containing protein</fullName>
    </recommendedName>
</protein>
<keyword evidence="7" id="KW-1185">Reference proteome</keyword>
<evidence type="ECO:0000256" key="2">
    <source>
        <dbReference type="ARBA" id="ARBA00023242"/>
    </source>
</evidence>
<dbReference type="SUPFAM" id="SSF47095">
    <property type="entry name" value="HMG-box"/>
    <property type="match status" value="1"/>
</dbReference>
<dbReference type="AlphaFoldDB" id="A0A7C8N824"/>
<dbReference type="SMART" id="SM00398">
    <property type="entry name" value="HMG"/>
    <property type="match status" value="1"/>
</dbReference>
<dbReference type="OrthoDB" id="2307332at2759"/>
<dbReference type="InParanoid" id="A0A7C8N824"/>
<dbReference type="EMBL" id="WUBL01000020">
    <property type="protein sequence ID" value="KAF2970656.1"/>
    <property type="molecule type" value="Genomic_DNA"/>
</dbReference>
<proteinExistence type="predicted"/>
<reference evidence="6 7" key="1">
    <citation type="submission" date="2019-12" db="EMBL/GenBank/DDBJ databases">
        <title>Draft genome sequence of the ascomycete Xylaria multiplex DSM 110363.</title>
        <authorList>
            <person name="Buettner E."/>
            <person name="Kellner H."/>
        </authorList>
    </citation>
    <scope>NUCLEOTIDE SEQUENCE [LARGE SCALE GENOMIC DNA]</scope>
    <source>
        <strain evidence="6 7">DSM 110363</strain>
    </source>
</reference>
<dbReference type="InterPro" id="IPR036910">
    <property type="entry name" value="HMG_box_dom_sf"/>
</dbReference>
<keyword evidence="2 3" id="KW-0539">Nucleus</keyword>
<feature type="compositionally biased region" description="Polar residues" evidence="4">
    <location>
        <begin position="399"/>
        <end position="418"/>
    </location>
</feature>
<dbReference type="InterPro" id="IPR051356">
    <property type="entry name" value="SOX/SOX-like_TF"/>
</dbReference>
<dbReference type="GO" id="GO:0005634">
    <property type="term" value="C:nucleus"/>
    <property type="evidence" value="ECO:0007669"/>
    <property type="project" value="UniProtKB-UniRule"/>
</dbReference>
<feature type="DNA-binding region" description="HMG box" evidence="3">
    <location>
        <begin position="317"/>
        <end position="385"/>
    </location>
</feature>
<name>A0A7C8N824_9PEZI</name>
<feature type="region of interest" description="Disordered" evidence="4">
    <location>
        <begin position="234"/>
        <end position="272"/>
    </location>
</feature>
<dbReference type="PANTHER" id="PTHR45789:SF2">
    <property type="entry name" value="FI18025P1"/>
    <property type="match status" value="1"/>
</dbReference>
<dbReference type="Gene3D" id="1.10.30.10">
    <property type="entry name" value="High mobility group box domain"/>
    <property type="match status" value="1"/>
</dbReference>
<gene>
    <name evidence="6" type="ORF">GQX73_g2875</name>
</gene>
<dbReference type="PROSITE" id="PS50118">
    <property type="entry name" value="HMG_BOX_2"/>
    <property type="match status" value="1"/>
</dbReference>
<dbReference type="InterPro" id="IPR009071">
    <property type="entry name" value="HMG_box_dom"/>
</dbReference>
<organism evidence="6 7">
    <name type="scientific">Xylaria multiplex</name>
    <dbReference type="NCBI Taxonomy" id="323545"/>
    <lineage>
        <taxon>Eukaryota</taxon>
        <taxon>Fungi</taxon>
        <taxon>Dikarya</taxon>
        <taxon>Ascomycota</taxon>
        <taxon>Pezizomycotina</taxon>
        <taxon>Sordariomycetes</taxon>
        <taxon>Xylariomycetidae</taxon>
        <taxon>Xylariales</taxon>
        <taxon>Xylariaceae</taxon>
        <taxon>Xylaria</taxon>
    </lineage>
</organism>
<evidence type="ECO:0000256" key="3">
    <source>
        <dbReference type="PROSITE-ProRule" id="PRU00267"/>
    </source>
</evidence>
<sequence length="440" mass="48605">MASAPDNNWGFVQYLWDKIQTQLRGNVRPQTITISFSDFNYLYQHGENFIVHQFSCFNILDVASTNIINSPHLPPSTQYPLLHQKQYIYYNPGVTQACTAEFFLDSADREIVYLGNREALMAGMNFVITTIPGQRLRILTPLHLFQMGQGQALVQNNAYYGHLAPQGFAQPISQHPQMAPSAPIPANNMMYVNLDNQLSDQMQDLVLASQPSTNFLNGQGPASMYPLETANAMPMQASQHHPASSMEPSAGQQHIASPSSDGTLKEADPDPVSAEYAQEEKAAMTQADIALATIHRTAIALATGNGSSGRGRNSIRIRRPTNTFMLFRSYNSGLMREKNKHIKNAEISRTLGGRWSKMSDKEKQPWREAAALVWAEHKRYFPEWRYEPTIRRNVKASVRQRTTQTSVQAGVQANTPANQGGVPGIAGAAGTAWTAGPGAN</sequence>
<evidence type="ECO:0000313" key="6">
    <source>
        <dbReference type="EMBL" id="KAF2970656.1"/>
    </source>
</evidence>
<comment type="caution">
    <text evidence="6">The sequence shown here is derived from an EMBL/GenBank/DDBJ whole genome shotgun (WGS) entry which is preliminary data.</text>
</comment>
<dbReference type="Pfam" id="PF00505">
    <property type="entry name" value="HMG_box"/>
    <property type="match status" value="1"/>
</dbReference>
<dbReference type="Proteomes" id="UP000481858">
    <property type="component" value="Unassembled WGS sequence"/>
</dbReference>
<dbReference type="GO" id="GO:0000981">
    <property type="term" value="F:DNA-binding transcription factor activity, RNA polymerase II-specific"/>
    <property type="evidence" value="ECO:0007669"/>
    <property type="project" value="TreeGrafter"/>
</dbReference>
<keyword evidence="1 3" id="KW-0238">DNA-binding</keyword>
<feature type="compositionally biased region" description="Polar residues" evidence="4">
    <location>
        <begin position="236"/>
        <end position="262"/>
    </location>
</feature>